<keyword evidence="8" id="KW-1185">Reference proteome</keyword>
<evidence type="ECO:0000313" key="7">
    <source>
        <dbReference type="EMBL" id="KAF4396016.1"/>
    </source>
</evidence>
<sequence>METMSSVPGVIFSPNDQELLQFYLTNKNFNPHLLPLNHIQQLHSINDFHPDELTTLYPPINENEWYFYYPNNNNNNNNNNKKRSNRKAKGGTWHGNATKKKIFDEQNNKIGVKRTLDFKDLNKTLTYWKMTEYQLTQSNHPQQCHWMLCKIYKMKSKELKNKIENEYKEQNAKRQKLMEPNNEQGYQKEAVTEEAVRTENEVVVEEQEPTLDEPICQNKIAAATQDIDEPKPKPKKQPPKNSRYDVVLKGFYDQPSIRSKTTRTFR</sequence>
<keyword evidence="3" id="KW-0804">Transcription</keyword>
<dbReference type="EMBL" id="JAATIQ010000037">
    <property type="protein sequence ID" value="KAF4396016.1"/>
    <property type="molecule type" value="Genomic_DNA"/>
</dbReference>
<dbReference type="Pfam" id="PF02365">
    <property type="entry name" value="NAM"/>
    <property type="match status" value="1"/>
</dbReference>
<evidence type="ECO:0000256" key="1">
    <source>
        <dbReference type="ARBA" id="ARBA00023015"/>
    </source>
</evidence>
<dbReference type="GO" id="GO:0006355">
    <property type="term" value="P:regulation of DNA-templated transcription"/>
    <property type="evidence" value="ECO:0007669"/>
    <property type="project" value="InterPro"/>
</dbReference>
<dbReference type="SUPFAM" id="SSF101941">
    <property type="entry name" value="NAC domain"/>
    <property type="match status" value="1"/>
</dbReference>
<gene>
    <name evidence="7" type="ORF">G4B88_020653</name>
</gene>
<comment type="caution">
    <text evidence="7">The sequence shown here is derived from an EMBL/GenBank/DDBJ whole genome shotgun (WGS) entry which is preliminary data.</text>
</comment>
<organism evidence="7 8">
    <name type="scientific">Cannabis sativa</name>
    <name type="common">Hemp</name>
    <name type="synonym">Marijuana</name>
    <dbReference type="NCBI Taxonomy" id="3483"/>
    <lineage>
        <taxon>Eukaryota</taxon>
        <taxon>Viridiplantae</taxon>
        <taxon>Streptophyta</taxon>
        <taxon>Embryophyta</taxon>
        <taxon>Tracheophyta</taxon>
        <taxon>Spermatophyta</taxon>
        <taxon>Magnoliopsida</taxon>
        <taxon>eudicotyledons</taxon>
        <taxon>Gunneridae</taxon>
        <taxon>Pentapetalae</taxon>
        <taxon>rosids</taxon>
        <taxon>fabids</taxon>
        <taxon>Rosales</taxon>
        <taxon>Cannabaceae</taxon>
        <taxon>Cannabis</taxon>
    </lineage>
</organism>
<evidence type="ECO:0000259" key="6">
    <source>
        <dbReference type="PROSITE" id="PS51005"/>
    </source>
</evidence>
<dbReference type="Proteomes" id="UP000583929">
    <property type="component" value="Unassembled WGS sequence"/>
</dbReference>
<proteinExistence type="predicted"/>
<dbReference type="Gene3D" id="2.170.150.80">
    <property type="entry name" value="NAC domain"/>
    <property type="match status" value="1"/>
</dbReference>
<feature type="compositionally biased region" description="Basic and acidic residues" evidence="5">
    <location>
        <begin position="190"/>
        <end position="200"/>
    </location>
</feature>
<dbReference type="InterPro" id="IPR003441">
    <property type="entry name" value="NAC-dom"/>
</dbReference>
<evidence type="ECO:0000313" key="8">
    <source>
        <dbReference type="Proteomes" id="UP000583929"/>
    </source>
</evidence>
<dbReference type="InterPro" id="IPR036093">
    <property type="entry name" value="NAC_dom_sf"/>
</dbReference>
<evidence type="ECO:0000256" key="2">
    <source>
        <dbReference type="ARBA" id="ARBA00023125"/>
    </source>
</evidence>
<evidence type="ECO:0000256" key="3">
    <source>
        <dbReference type="ARBA" id="ARBA00023163"/>
    </source>
</evidence>
<dbReference type="GO" id="GO:0003677">
    <property type="term" value="F:DNA binding"/>
    <property type="evidence" value="ECO:0007669"/>
    <property type="project" value="UniProtKB-KW"/>
</dbReference>
<accession>A0A7J6HLA2</accession>
<reference evidence="7 8" key="1">
    <citation type="journal article" date="2020" name="bioRxiv">
        <title>Sequence and annotation of 42 cannabis genomes reveals extensive copy number variation in cannabinoid synthesis and pathogen resistance genes.</title>
        <authorList>
            <person name="Mckernan K.J."/>
            <person name="Helbert Y."/>
            <person name="Kane L.T."/>
            <person name="Ebling H."/>
            <person name="Zhang L."/>
            <person name="Liu B."/>
            <person name="Eaton Z."/>
            <person name="Mclaughlin S."/>
            <person name="Kingan S."/>
            <person name="Baybayan P."/>
            <person name="Concepcion G."/>
            <person name="Jordan M."/>
            <person name="Riva A."/>
            <person name="Barbazuk W."/>
            <person name="Harkins T."/>
        </authorList>
    </citation>
    <scope>NUCLEOTIDE SEQUENCE [LARGE SCALE GENOMIC DNA]</scope>
    <source>
        <strain evidence="8">cv. Jamaican Lion 4</strain>
        <tissue evidence="7">Leaf</tissue>
    </source>
</reference>
<name>A0A7J6HLA2_CANSA</name>
<protein>
    <recommendedName>
        <fullName evidence="6">NAC domain-containing protein</fullName>
    </recommendedName>
</protein>
<dbReference type="PANTHER" id="PTHR31719:SF94">
    <property type="entry name" value="PROTEIN ATAF2"/>
    <property type="match status" value="1"/>
</dbReference>
<feature type="domain" description="NAC" evidence="6">
    <location>
        <begin position="6"/>
        <end position="154"/>
    </location>
</feature>
<feature type="region of interest" description="Disordered" evidence="5">
    <location>
        <begin position="171"/>
        <end position="266"/>
    </location>
</feature>
<keyword evidence="4" id="KW-0539">Nucleus</keyword>
<feature type="compositionally biased region" description="Acidic residues" evidence="5">
    <location>
        <begin position="202"/>
        <end position="211"/>
    </location>
</feature>
<evidence type="ECO:0000256" key="4">
    <source>
        <dbReference type="ARBA" id="ARBA00023242"/>
    </source>
</evidence>
<feature type="compositionally biased region" description="Basic residues" evidence="5">
    <location>
        <begin position="80"/>
        <end position="89"/>
    </location>
</feature>
<feature type="region of interest" description="Disordered" evidence="5">
    <location>
        <begin position="73"/>
        <end position="95"/>
    </location>
</feature>
<dbReference type="PROSITE" id="PS51005">
    <property type="entry name" value="NAC"/>
    <property type="match status" value="1"/>
</dbReference>
<keyword evidence="2" id="KW-0238">DNA-binding</keyword>
<keyword evidence="1" id="KW-0805">Transcription regulation</keyword>
<dbReference type="AlphaFoldDB" id="A0A7J6HLA2"/>
<evidence type="ECO:0000256" key="5">
    <source>
        <dbReference type="SAM" id="MobiDB-lite"/>
    </source>
</evidence>
<dbReference type="PANTHER" id="PTHR31719">
    <property type="entry name" value="NAC TRANSCRIPTION FACTOR 56"/>
    <property type="match status" value="1"/>
</dbReference>